<dbReference type="Proteomes" id="UP000307768">
    <property type="component" value="Unassembled WGS sequence"/>
</dbReference>
<dbReference type="EMBL" id="VDFQ02000003">
    <property type="protein sequence ID" value="KAA1422778.1"/>
    <property type="molecule type" value="Genomic_DNA"/>
</dbReference>
<dbReference type="SUPFAM" id="SSF53756">
    <property type="entry name" value="UDP-Glycosyltransferase/glycogen phosphorylase"/>
    <property type="match status" value="1"/>
</dbReference>
<evidence type="ECO:0000256" key="2">
    <source>
        <dbReference type="ARBA" id="ARBA00022679"/>
    </source>
</evidence>
<dbReference type="Pfam" id="PF13692">
    <property type="entry name" value="Glyco_trans_1_4"/>
    <property type="match status" value="1"/>
</dbReference>
<evidence type="ECO:0000256" key="1">
    <source>
        <dbReference type="ARBA" id="ARBA00022676"/>
    </source>
</evidence>
<dbReference type="InterPro" id="IPR028098">
    <property type="entry name" value="Glyco_trans_4-like_N"/>
</dbReference>
<dbReference type="GO" id="GO:0016757">
    <property type="term" value="F:glycosyltransferase activity"/>
    <property type="evidence" value="ECO:0007669"/>
    <property type="project" value="UniProtKB-KW"/>
</dbReference>
<name>A0A5Q6RXK3_9ACTN</name>
<sequence length="382" mass="40345">MPPSRTPRGTVLVATPSADVYGSDLQLRETVRALVAAGWRVRVATGSDGPLVAMMQAEGAEAAALGFPALRRAYASPVGLLRLVRDVAAAAPRAWRLVRRTRPDVVLVNTLTLPWWTALARTCRVPVVCHVHEAEQSDPRPLRIALARPLSLATTVVANSSATIAELADVNPRLGGRVRLVHNGVRGPGPIQAPPPEGPRRLVVVGRLSVRKAPHVALDVLERLLAQGRDVELALCGSALPDQAAYEAELHARASTSPLAGRVQFAGHVAPVWPELGRAHVLLAPSRGESLGNAVIEAQLAGRAVVATAVQGHLESVVDGESGLLAPVDDADAMASQVARILDDPELYAALVAGGRARAEEMFSPQRYAEEMQDVIASAADR</sequence>
<accession>A0A5Q6RXK3</accession>
<evidence type="ECO:0000313" key="4">
    <source>
        <dbReference type="EMBL" id="KAA1422778.1"/>
    </source>
</evidence>
<dbReference type="RefSeq" id="WP_149769728.1">
    <property type="nucleotide sequence ID" value="NZ_VDFQ02000003.1"/>
</dbReference>
<dbReference type="CDD" id="cd03801">
    <property type="entry name" value="GT4_PimA-like"/>
    <property type="match status" value="1"/>
</dbReference>
<keyword evidence="2 4" id="KW-0808">Transferase</keyword>
<comment type="caution">
    <text evidence="4">The sequence shown here is derived from an EMBL/GenBank/DDBJ whole genome shotgun (WGS) entry which is preliminary data.</text>
</comment>
<proteinExistence type="predicted"/>
<keyword evidence="1" id="KW-0328">Glycosyltransferase</keyword>
<organism evidence="4 5">
    <name type="scientific">Mumia zhuanghuii</name>
    <dbReference type="NCBI Taxonomy" id="2585211"/>
    <lineage>
        <taxon>Bacteria</taxon>
        <taxon>Bacillati</taxon>
        <taxon>Actinomycetota</taxon>
        <taxon>Actinomycetes</taxon>
        <taxon>Propionibacteriales</taxon>
        <taxon>Nocardioidaceae</taxon>
        <taxon>Mumia</taxon>
    </lineage>
</organism>
<gene>
    <name evidence="4" type="ORF">FE697_011490</name>
</gene>
<dbReference type="PANTHER" id="PTHR12526">
    <property type="entry name" value="GLYCOSYLTRANSFERASE"/>
    <property type="match status" value="1"/>
</dbReference>
<reference evidence="4 5" key="1">
    <citation type="submission" date="2019-09" db="EMBL/GenBank/DDBJ databases">
        <title>Mumia zhuanghuii sp. nov. isolated from the intestinal contents of plateau pika (Ochotona curzoniae) in the Qinghai-Tibet plateau of China.</title>
        <authorList>
            <person name="Tian Z."/>
        </authorList>
    </citation>
    <scope>NUCLEOTIDE SEQUENCE [LARGE SCALE GENOMIC DNA]</scope>
    <source>
        <strain evidence="5">350</strain>
    </source>
</reference>
<feature type="domain" description="Glycosyltransferase subfamily 4-like N-terminal" evidence="3">
    <location>
        <begin position="27"/>
        <end position="185"/>
    </location>
</feature>
<evidence type="ECO:0000313" key="5">
    <source>
        <dbReference type="Proteomes" id="UP000307768"/>
    </source>
</evidence>
<dbReference type="PANTHER" id="PTHR12526:SF510">
    <property type="entry name" value="D-INOSITOL 3-PHOSPHATE GLYCOSYLTRANSFERASE"/>
    <property type="match status" value="1"/>
</dbReference>
<dbReference type="AlphaFoldDB" id="A0A5Q6RXK3"/>
<dbReference type="OrthoDB" id="8878585at2"/>
<dbReference type="Gene3D" id="3.40.50.2000">
    <property type="entry name" value="Glycogen Phosphorylase B"/>
    <property type="match status" value="2"/>
</dbReference>
<dbReference type="Pfam" id="PF13439">
    <property type="entry name" value="Glyco_transf_4"/>
    <property type="match status" value="1"/>
</dbReference>
<evidence type="ECO:0000259" key="3">
    <source>
        <dbReference type="Pfam" id="PF13439"/>
    </source>
</evidence>
<protein>
    <submittedName>
        <fullName evidence="4">Glycosyltransferase family 4 protein</fullName>
    </submittedName>
</protein>